<evidence type="ECO:0000313" key="4">
    <source>
        <dbReference type="EMBL" id="GIJ55113.1"/>
    </source>
</evidence>
<keyword evidence="2" id="KW-0012">Acyltransferase</keyword>
<dbReference type="Pfam" id="PF00583">
    <property type="entry name" value="Acetyltransf_1"/>
    <property type="match status" value="1"/>
</dbReference>
<dbReference type="InterPro" id="IPR016181">
    <property type="entry name" value="Acyl_CoA_acyltransferase"/>
</dbReference>
<dbReference type="GO" id="GO:0016747">
    <property type="term" value="F:acyltransferase activity, transferring groups other than amino-acyl groups"/>
    <property type="evidence" value="ECO:0007669"/>
    <property type="project" value="InterPro"/>
</dbReference>
<comment type="caution">
    <text evidence="4">The sequence shown here is derived from an EMBL/GenBank/DDBJ whole genome shotgun (WGS) entry which is preliminary data.</text>
</comment>
<sequence>MIRAAVDADLLVLQEIERAAGEAFREIGMPEIADDEPLPVDALAAYAAAGRAWVAVDPDDRPVAYLIADVVDGNLHIEQVSVHPRAARRGIGRDLIEHAAAYARDHALPALTLTTFTDVPWNAPYYERCGFRVMPDPEPALRALIRAESDHGLDRWPRVAMHRPLPR</sequence>
<keyword evidence="5" id="KW-1185">Reference proteome</keyword>
<reference evidence="4" key="1">
    <citation type="submission" date="2021-01" db="EMBL/GenBank/DDBJ databases">
        <title>Whole genome shotgun sequence of Virgisporangium aurantiacum NBRC 16421.</title>
        <authorList>
            <person name="Komaki H."/>
            <person name="Tamura T."/>
        </authorList>
    </citation>
    <scope>NUCLEOTIDE SEQUENCE</scope>
    <source>
        <strain evidence="4">NBRC 16421</strain>
    </source>
</reference>
<dbReference type="Gene3D" id="3.40.630.30">
    <property type="match status" value="1"/>
</dbReference>
<organism evidence="4 5">
    <name type="scientific">Virgisporangium aurantiacum</name>
    <dbReference type="NCBI Taxonomy" id="175570"/>
    <lineage>
        <taxon>Bacteria</taxon>
        <taxon>Bacillati</taxon>
        <taxon>Actinomycetota</taxon>
        <taxon>Actinomycetes</taxon>
        <taxon>Micromonosporales</taxon>
        <taxon>Micromonosporaceae</taxon>
        <taxon>Virgisporangium</taxon>
    </lineage>
</organism>
<dbReference type="PANTHER" id="PTHR43800:SF1">
    <property type="entry name" value="PEPTIDYL-LYSINE N-ACETYLTRANSFERASE YJAB"/>
    <property type="match status" value="1"/>
</dbReference>
<dbReference type="CDD" id="cd04301">
    <property type="entry name" value="NAT_SF"/>
    <property type="match status" value="1"/>
</dbReference>
<keyword evidence="1" id="KW-0808">Transferase</keyword>
<gene>
    <name evidence="4" type="ORF">Vau01_026290</name>
</gene>
<dbReference type="SUPFAM" id="SSF55729">
    <property type="entry name" value="Acyl-CoA N-acyltransferases (Nat)"/>
    <property type="match status" value="1"/>
</dbReference>
<dbReference type="EMBL" id="BOPG01000013">
    <property type="protein sequence ID" value="GIJ55113.1"/>
    <property type="molecule type" value="Genomic_DNA"/>
</dbReference>
<dbReference type="PROSITE" id="PS51186">
    <property type="entry name" value="GNAT"/>
    <property type="match status" value="1"/>
</dbReference>
<name>A0A8J3Z2H3_9ACTN</name>
<dbReference type="Proteomes" id="UP000612585">
    <property type="component" value="Unassembled WGS sequence"/>
</dbReference>
<dbReference type="PANTHER" id="PTHR43800">
    <property type="entry name" value="PEPTIDYL-LYSINE N-ACETYLTRANSFERASE YJAB"/>
    <property type="match status" value="1"/>
</dbReference>
<dbReference type="InterPro" id="IPR000182">
    <property type="entry name" value="GNAT_dom"/>
</dbReference>
<evidence type="ECO:0000313" key="5">
    <source>
        <dbReference type="Proteomes" id="UP000612585"/>
    </source>
</evidence>
<protein>
    <submittedName>
        <fullName evidence="4">GCN5 family N-acetyltransferase</fullName>
    </submittedName>
</protein>
<evidence type="ECO:0000259" key="3">
    <source>
        <dbReference type="PROSITE" id="PS51186"/>
    </source>
</evidence>
<accession>A0A8J3Z2H3</accession>
<proteinExistence type="predicted"/>
<feature type="domain" description="N-acetyltransferase" evidence="3">
    <location>
        <begin position="1"/>
        <end position="148"/>
    </location>
</feature>
<evidence type="ECO:0000256" key="1">
    <source>
        <dbReference type="ARBA" id="ARBA00022679"/>
    </source>
</evidence>
<dbReference type="AlphaFoldDB" id="A0A8J3Z2H3"/>
<evidence type="ECO:0000256" key="2">
    <source>
        <dbReference type="ARBA" id="ARBA00023315"/>
    </source>
</evidence>